<name>B7PKN8_IXOSC</name>
<evidence type="ECO:0000313" key="3">
    <source>
        <dbReference type="Proteomes" id="UP000001555"/>
    </source>
</evidence>
<dbReference type="EnsemblMetazoa" id="ISCW018472-RA">
    <property type="protein sequence ID" value="ISCW018472-PA"/>
    <property type="gene ID" value="ISCW018472"/>
</dbReference>
<organism>
    <name type="scientific">Ixodes scapularis</name>
    <name type="common">Black-legged tick</name>
    <name type="synonym">Deer tick</name>
    <dbReference type="NCBI Taxonomy" id="6945"/>
    <lineage>
        <taxon>Eukaryota</taxon>
        <taxon>Metazoa</taxon>
        <taxon>Ecdysozoa</taxon>
        <taxon>Arthropoda</taxon>
        <taxon>Chelicerata</taxon>
        <taxon>Arachnida</taxon>
        <taxon>Acari</taxon>
        <taxon>Parasitiformes</taxon>
        <taxon>Ixodida</taxon>
        <taxon>Ixodoidea</taxon>
        <taxon>Ixodidae</taxon>
        <taxon>Ixodinae</taxon>
        <taxon>Ixodes</taxon>
    </lineage>
</organism>
<reference evidence="2" key="2">
    <citation type="submission" date="2020-05" db="UniProtKB">
        <authorList>
            <consortium name="EnsemblMetazoa"/>
        </authorList>
    </citation>
    <scope>IDENTIFICATION</scope>
    <source>
        <strain evidence="2">wikel</strain>
    </source>
</reference>
<dbReference type="EMBL" id="DS734885">
    <property type="protein sequence ID" value="EEC07160.1"/>
    <property type="molecule type" value="Genomic_DNA"/>
</dbReference>
<dbReference type="PaxDb" id="6945-B7PKN8"/>
<proteinExistence type="predicted"/>
<evidence type="ECO:0000313" key="2">
    <source>
        <dbReference type="EnsemblMetazoa" id="ISCW018472-PA"/>
    </source>
</evidence>
<gene>
    <name evidence="1" type="ORF">IscW_ISCW018472</name>
</gene>
<dbReference type="Proteomes" id="UP000001555">
    <property type="component" value="Unassembled WGS sequence"/>
</dbReference>
<evidence type="ECO:0000313" key="1">
    <source>
        <dbReference type="EMBL" id="EEC07160.1"/>
    </source>
</evidence>
<accession>B7PKN8</accession>
<dbReference type="InParanoid" id="B7PKN8"/>
<dbReference type="AlphaFoldDB" id="B7PKN8"/>
<sequence>MLMLHMAYYEQAENAPSRELLEVGMTMARSLPPVALSWGLTRAMWLTSLNDICHLENDMDFIQVRPVILCAKLGKSLTIRESPT</sequence>
<keyword evidence="3" id="KW-1185">Reference proteome</keyword>
<dbReference type="VEuPathDB" id="VectorBase:ISCW018472"/>
<dbReference type="EMBL" id="ABJB010946474">
    <property type="status" value="NOT_ANNOTATED_CDS"/>
    <property type="molecule type" value="Genomic_DNA"/>
</dbReference>
<dbReference type="HOGENOM" id="CLU_2529965_0_0_1"/>
<protein>
    <submittedName>
        <fullName evidence="1 2">Uncharacterized protein</fullName>
    </submittedName>
</protein>
<reference evidence="1 3" key="1">
    <citation type="submission" date="2008-03" db="EMBL/GenBank/DDBJ databases">
        <title>Annotation of Ixodes scapularis.</title>
        <authorList>
            <consortium name="Ixodes scapularis Genome Project Consortium"/>
            <person name="Caler E."/>
            <person name="Hannick L.I."/>
            <person name="Bidwell S."/>
            <person name="Joardar V."/>
            <person name="Thiagarajan M."/>
            <person name="Amedeo P."/>
            <person name="Galinsky K.J."/>
            <person name="Schobel S."/>
            <person name="Inman J."/>
            <person name="Hostetler J."/>
            <person name="Miller J."/>
            <person name="Hammond M."/>
            <person name="Megy K."/>
            <person name="Lawson D."/>
            <person name="Kodira C."/>
            <person name="Sutton G."/>
            <person name="Meyer J."/>
            <person name="Hill C.A."/>
            <person name="Birren B."/>
            <person name="Nene V."/>
            <person name="Collins F."/>
            <person name="Alarcon-Chaidez F."/>
            <person name="Wikel S."/>
            <person name="Strausberg R."/>
        </authorList>
    </citation>
    <scope>NUCLEOTIDE SEQUENCE [LARGE SCALE GENOMIC DNA]</scope>
    <source>
        <strain evidence="3">Wikel</strain>
        <strain evidence="1">Wikel colony</strain>
    </source>
</reference>
<dbReference type="VEuPathDB" id="VectorBase:ISCI018472"/>